<gene>
    <name evidence="1" type="ORF">BG006_010851</name>
</gene>
<evidence type="ECO:0000313" key="2">
    <source>
        <dbReference type="Proteomes" id="UP000696485"/>
    </source>
</evidence>
<proteinExistence type="predicted"/>
<name>A0A9P5SR29_9FUNG</name>
<dbReference type="AlphaFoldDB" id="A0A9P5SR29"/>
<dbReference type="Proteomes" id="UP000696485">
    <property type="component" value="Unassembled WGS sequence"/>
</dbReference>
<protein>
    <submittedName>
        <fullName evidence="1">Uncharacterized protein</fullName>
    </submittedName>
</protein>
<sequence length="926" mass="106047">MAAVAHFDGPKILQYFKISAEKKPKRLPTQVDKDTMERYVLWSDIQRAFPGVDYVVDPSSRRNFLMADENYQPLLPPRLQYSQHWLEIKMKLKIDLRLMDASDPLHQVRMELKDYKNMLDWLRIKSFLNKDEFLQSLAAEQYFLKTVLSSLTKVNTCDGSVQREVEKIRQEIAKLDQQRQQGILLHRNELMFLKAYGQMRHPPNQLFIVLPENLSQWDPLDSTTHTFRLYFMCNNTNDSVWSQEYEPSNHIHITSHPGYAIEQPQKFLRQYGQHVLHVLDVVKHGFYYLHFNIPELDTFEILKSADGTVPLHHLSKDNIGSLVDTAIAYIQALPVVKWETKTLSDGPSLCEVTTYLQVPDGDRGAGDLYRCQNDKHWTRWVCKEHRPDEPGVQAIKKFLDFQGGTIDLPNRTMSIRLTSTSQAYRFAEALKNIERGFKTFLHIAWNASRAELTGIIQGIVRAGVRALHVHWTCSDYVVRGPLELNSREDKLIVLCDYPRPGDTYILCSIRTRENGTVGLLLQQPVNVPDIDWKGLSSDLLDGIRHLRAYGGKIRMVDHVRHHLTLKIGRHRALAPHLVGIDLFDEETRVWKGRLGVENSVVYGLAGDVVPAAFFHNAWQTHGTLRRLVLDVYTTQDVSQMLSLMAINPMLNQLDIPAQENSVFRRIKFIRQSCCHRTLPLELTFAHQQEFVIARVVIGKGDGSRILDTKSHRQKTPSVNIVQWHLEQVSEQLQDSGADLLDAASLKFPAVLVSFTLDVTRLSKKGLVNIQNVLQRSALKHLHIRCVSFAPSRQASIAQVLKTIQWSTIKSLVFSGTNINNWLRLLYREGGFLADSQQSPTYCAPSLLRMEILGSGGNSPSLSHSSALLIHEFIYSSRLVNLRLENVQLRHTWDWELLIGSIDRESLSQLILFNTNVPEVQKRMVAV</sequence>
<organism evidence="1 2">
    <name type="scientific">Podila minutissima</name>
    <dbReference type="NCBI Taxonomy" id="64525"/>
    <lineage>
        <taxon>Eukaryota</taxon>
        <taxon>Fungi</taxon>
        <taxon>Fungi incertae sedis</taxon>
        <taxon>Mucoromycota</taxon>
        <taxon>Mortierellomycotina</taxon>
        <taxon>Mortierellomycetes</taxon>
        <taxon>Mortierellales</taxon>
        <taxon>Mortierellaceae</taxon>
        <taxon>Podila</taxon>
    </lineage>
</organism>
<dbReference type="EMBL" id="JAAAUY010000089">
    <property type="protein sequence ID" value="KAF9335700.1"/>
    <property type="molecule type" value="Genomic_DNA"/>
</dbReference>
<comment type="caution">
    <text evidence="1">The sequence shown here is derived from an EMBL/GenBank/DDBJ whole genome shotgun (WGS) entry which is preliminary data.</text>
</comment>
<reference evidence="1" key="1">
    <citation type="journal article" date="2020" name="Fungal Divers.">
        <title>Resolving the Mortierellaceae phylogeny through synthesis of multi-gene phylogenetics and phylogenomics.</title>
        <authorList>
            <person name="Vandepol N."/>
            <person name="Liber J."/>
            <person name="Desiro A."/>
            <person name="Na H."/>
            <person name="Kennedy M."/>
            <person name="Barry K."/>
            <person name="Grigoriev I.V."/>
            <person name="Miller A.N."/>
            <person name="O'Donnell K."/>
            <person name="Stajich J.E."/>
            <person name="Bonito G."/>
        </authorList>
    </citation>
    <scope>NUCLEOTIDE SEQUENCE</scope>
    <source>
        <strain evidence="1">NVP1</strain>
    </source>
</reference>
<accession>A0A9P5SR29</accession>
<keyword evidence="2" id="KW-1185">Reference proteome</keyword>
<evidence type="ECO:0000313" key="1">
    <source>
        <dbReference type="EMBL" id="KAF9335700.1"/>
    </source>
</evidence>